<feature type="site" description="Important for beta-aspartyl-AMP intermediate formation" evidence="11">
    <location>
        <position position="381"/>
    </location>
</feature>
<evidence type="ECO:0000313" key="14">
    <source>
        <dbReference type="Proteomes" id="UP000774000"/>
    </source>
</evidence>
<dbReference type="InterPro" id="IPR006426">
    <property type="entry name" value="Asn_synth_AEB"/>
</dbReference>
<sequence length="615" mass="71662">MCGIAGWIDWRKDLTKSENRKILDQMQETLKRRGPDEQGQWIDGNIGLVHRRLIVIDPEGGKQPMTKKIANNKFIISYNGELYNTAELRKKLSKLGYKFDSHSDTEVLLTAYIEWERECVKYLNGIYAFAVWDQKREQLFLARDRIGVKPLFYSCKKNRLYFASELKSILTHPEVAPVIDREGIAEIFSMGPGRTPGHGVFKEIEELKPGHYLIYNKQGIKVKKYWELQSREHKESLEETVNNVRKLFVDTVQRQLISDVPICTLLSGGLDSSAITAVASQKLKEQYSKQLHTYSVDYKDNQKHFASSQFQPSTDNKWINIISNHSDTKHHNVVLNNQQLLKALKEGVYARDLPGMADIDASLYLFCKEIEKNFTVAVSGECADEIFAGYPWFHSEDALKRGVFPWTRNIETRANLLNDECKEIIKPKHYLKQRYQEALAEVPKLDSDSPANKKMREITYLTLSRWMPVLLDRKDRMSMYTGLEVRVPFCDHRLVEYVWNIPWEMKNHGGMRKGILREALTGVLPEQVRTRPKNPYPKTFNPQYLQTTRNWLLEIINNNNSPLLDFIDKEQIKIIADADKNFNVPWFGQLMKLPQLFAYLIQVNIWLEEYNVRYA</sequence>
<keyword evidence="7 9" id="KW-0315">Glutamine amidotransferase</keyword>
<dbReference type="SUPFAM" id="SSF56235">
    <property type="entry name" value="N-terminal nucleophile aminohydrolases (Ntn hydrolases)"/>
    <property type="match status" value="1"/>
</dbReference>
<dbReference type="SUPFAM" id="SSF52402">
    <property type="entry name" value="Adenine nucleotide alpha hydrolases-like"/>
    <property type="match status" value="1"/>
</dbReference>
<comment type="catalytic activity">
    <reaction evidence="8">
        <text>L-aspartate + L-glutamine + ATP + H2O = L-asparagine + L-glutamate + AMP + diphosphate + H(+)</text>
        <dbReference type="Rhea" id="RHEA:12228"/>
        <dbReference type="ChEBI" id="CHEBI:15377"/>
        <dbReference type="ChEBI" id="CHEBI:15378"/>
        <dbReference type="ChEBI" id="CHEBI:29985"/>
        <dbReference type="ChEBI" id="CHEBI:29991"/>
        <dbReference type="ChEBI" id="CHEBI:30616"/>
        <dbReference type="ChEBI" id="CHEBI:33019"/>
        <dbReference type="ChEBI" id="CHEBI:58048"/>
        <dbReference type="ChEBI" id="CHEBI:58359"/>
        <dbReference type="ChEBI" id="CHEBI:456215"/>
        <dbReference type="EC" id="6.3.5.4"/>
    </reaction>
</comment>
<protein>
    <recommendedName>
        <fullName evidence="3">asparagine synthase (glutamine-hydrolyzing)</fullName>
        <ecNumber evidence="3">6.3.5.4</ecNumber>
    </recommendedName>
</protein>
<dbReference type="RefSeq" id="WP_204703000.1">
    <property type="nucleotide sequence ID" value="NZ_JAFBDQ010000022.1"/>
</dbReference>
<comment type="caution">
    <text evidence="13">The sequence shown here is derived from an EMBL/GenBank/DDBJ whole genome shotgun (WGS) entry which is preliminary data.</text>
</comment>
<evidence type="ECO:0000256" key="9">
    <source>
        <dbReference type="PIRSR" id="PIRSR001589-1"/>
    </source>
</evidence>
<dbReference type="InterPro" id="IPR014729">
    <property type="entry name" value="Rossmann-like_a/b/a_fold"/>
</dbReference>
<keyword evidence="9" id="KW-0028">Amino-acid biosynthesis</keyword>
<gene>
    <name evidence="13" type="ORF">JOC47_002895</name>
</gene>
<evidence type="ECO:0000256" key="2">
    <source>
        <dbReference type="ARBA" id="ARBA00005752"/>
    </source>
</evidence>
<evidence type="ECO:0000256" key="10">
    <source>
        <dbReference type="PIRSR" id="PIRSR001589-2"/>
    </source>
</evidence>
<dbReference type="EMBL" id="JAFBDQ010000022">
    <property type="protein sequence ID" value="MBM7558026.1"/>
    <property type="molecule type" value="Genomic_DNA"/>
</dbReference>
<feature type="active site" description="For GATase activity" evidence="9">
    <location>
        <position position="2"/>
    </location>
</feature>
<dbReference type="Gene3D" id="3.60.20.10">
    <property type="entry name" value="Glutamine Phosphoribosylpyrophosphate, subunit 1, domain 1"/>
    <property type="match status" value="1"/>
</dbReference>
<name>A0A938XXE8_9FIRM</name>
<dbReference type="CDD" id="cd01991">
    <property type="entry name" value="Asn_synthase_B_C"/>
    <property type="match status" value="1"/>
</dbReference>
<dbReference type="InterPro" id="IPR029055">
    <property type="entry name" value="Ntn_hydrolases_N"/>
</dbReference>
<evidence type="ECO:0000256" key="1">
    <source>
        <dbReference type="ARBA" id="ARBA00005187"/>
    </source>
</evidence>
<reference evidence="13" key="1">
    <citation type="submission" date="2021-01" db="EMBL/GenBank/DDBJ databases">
        <title>Genomic Encyclopedia of Type Strains, Phase IV (KMG-IV): sequencing the most valuable type-strain genomes for metagenomic binning, comparative biology and taxonomic classification.</title>
        <authorList>
            <person name="Goeker M."/>
        </authorList>
    </citation>
    <scope>NUCLEOTIDE SEQUENCE</scope>
    <source>
        <strain evidence="13">DSM 23230</strain>
    </source>
</reference>
<feature type="binding site" evidence="10">
    <location>
        <begin position="379"/>
        <end position="380"/>
    </location>
    <ligand>
        <name>ATP</name>
        <dbReference type="ChEBI" id="CHEBI:30616"/>
    </ligand>
</feature>
<keyword evidence="14" id="KW-1185">Reference proteome</keyword>
<dbReference type="PROSITE" id="PS51278">
    <property type="entry name" value="GATASE_TYPE_2"/>
    <property type="match status" value="1"/>
</dbReference>
<evidence type="ECO:0000256" key="4">
    <source>
        <dbReference type="ARBA" id="ARBA00022741"/>
    </source>
</evidence>
<dbReference type="GO" id="GO:0005524">
    <property type="term" value="F:ATP binding"/>
    <property type="evidence" value="ECO:0007669"/>
    <property type="project" value="UniProtKB-KW"/>
</dbReference>
<dbReference type="GO" id="GO:0004066">
    <property type="term" value="F:asparagine synthase (glutamine-hydrolyzing) activity"/>
    <property type="evidence" value="ECO:0007669"/>
    <property type="project" value="UniProtKB-EC"/>
</dbReference>
<dbReference type="CDD" id="cd00712">
    <property type="entry name" value="AsnB"/>
    <property type="match status" value="1"/>
</dbReference>
<evidence type="ECO:0000256" key="3">
    <source>
        <dbReference type="ARBA" id="ARBA00012737"/>
    </source>
</evidence>
<dbReference type="InterPro" id="IPR017932">
    <property type="entry name" value="GATase_2_dom"/>
</dbReference>
<keyword evidence="5 10" id="KW-0067">ATP-binding</keyword>
<evidence type="ECO:0000256" key="6">
    <source>
        <dbReference type="ARBA" id="ARBA00022888"/>
    </source>
</evidence>
<evidence type="ECO:0000256" key="5">
    <source>
        <dbReference type="ARBA" id="ARBA00022840"/>
    </source>
</evidence>
<evidence type="ECO:0000256" key="8">
    <source>
        <dbReference type="ARBA" id="ARBA00048741"/>
    </source>
</evidence>
<dbReference type="PANTHER" id="PTHR43284:SF1">
    <property type="entry name" value="ASPARAGINE SYNTHETASE"/>
    <property type="match status" value="1"/>
</dbReference>
<dbReference type="Gene3D" id="3.40.50.620">
    <property type="entry name" value="HUPs"/>
    <property type="match status" value="1"/>
</dbReference>
<evidence type="ECO:0000259" key="12">
    <source>
        <dbReference type="PROSITE" id="PS51278"/>
    </source>
</evidence>
<accession>A0A938XXE8</accession>
<dbReference type="Pfam" id="PF13537">
    <property type="entry name" value="GATase_7"/>
    <property type="match status" value="1"/>
</dbReference>
<feature type="binding site" evidence="10">
    <location>
        <position position="104"/>
    </location>
    <ligand>
        <name>L-glutamine</name>
        <dbReference type="ChEBI" id="CHEBI:58359"/>
    </ligand>
</feature>
<dbReference type="EC" id="6.3.5.4" evidence="3"/>
<keyword evidence="13" id="KW-0436">Ligase</keyword>
<dbReference type="Pfam" id="PF00733">
    <property type="entry name" value="Asn_synthase"/>
    <property type="match status" value="1"/>
</dbReference>
<organism evidence="13 14">
    <name type="scientific">Halanaerobacter jeridensis</name>
    <dbReference type="NCBI Taxonomy" id="706427"/>
    <lineage>
        <taxon>Bacteria</taxon>
        <taxon>Bacillati</taxon>
        <taxon>Bacillota</taxon>
        <taxon>Clostridia</taxon>
        <taxon>Halanaerobiales</taxon>
        <taxon>Halobacteroidaceae</taxon>
        <taxon>Halanaerobacter</taxon>
    </lineage>
</organism>
<dbReference type="NCBIfam" id="TIGR01536">
    <property type="entry name" value="asn_synth_AEB"/>
    <property type="match status" value="1"/>
</dbReference>
<dbReference type="InterPro" id="IPR033738">
    <property type="entry name" value="AsnB_N"/>
</dbReference>
<dbReference type="PANTHER" id="PTHR43284">
    <property type="entry name" value="ASPARAGINE SYNTHETASE (GLUTAMINE-HYDROLYZING)"/>
    <property type="match status" value="1"/>
</dbReference>
<evidence type="ECO:0000256" key="7">
    <source>
        <dbReference type="ARBA" id="ARBA00022962"/>
    </source>
</evidence>
<dbReference type="Proteomes" id="UP000774000">
    <property type="component" value="Unassembled WGS sequence"/>
</dbReference>
<dbReference type="GO" id="GO:0005829">
    <property type="term" value="C:cytosol"/>
    <property type="evidence" value="ECO:0007669"/>
    <property type="project" value="TreeGrafter"/>
</dbReference>
<dbReference type="PIRSF" id="PIRSF001589">
    <property type="entry name" value="Asn_synthetase_glu-h"/>
    <property type="match status" value="1"/>
</dbReference>
<feature type="binding site" evidence="10">
    <location>
        <position position="296"/>
    </location>
    <ligand>
        <name>ATP</name>
        <dbReference type="ChEBI" id="CHEBI:30616"/>
    </ligand>
</feature>
<keyword evidence="6 9" id="KW-0061">Asparagine biosynthesis</keyword>
<evidence type="ECO:0000313" key="13">
    <source>
        <dbReference type="EMBL" id="MBM7558026.1"/>
    </source>
</evidence>
<dbReference type="InterPro" id="IPR051786">
    <property type="entry name" value="ASN_synthetase/amidase"/>
</dbReference>
<comment type="pathway">
    <text evidence="1">Amino-acid biosynthesis; L-asparagine biosynthesis; L-asparagine from L-aspartate (L-Gln route): step 1/1.</text>
</comment>
<feature type="binding site" evidence="10">
    <location>
        <position position="265"/>
    </location>
    <ligand>
        <name>ATP</name>
        <dbReference type="ChEBI" id="CHEBI:30616"/>
    </ligand>
</feature>
<dbReference type="GO" id="GO:0006529">
    <property type="term" value="P:asparagine biosynthetic process"/>
    <property type="evidence" value="ECO:0007669"/>
    <property type="project" value="UniProtKB-KW"/>
</dbReference>
<comment type="similarity">
    <text evidence="2">Belongs to the asparagine synthetase family.</text>
</comment>
<proteinExistence type="inferred from homology"/>
<feature type="domain" description="Glutamine amidotransferase type-2" evidence="12">
    <location>
        <begin position="2"/>
        <end position="218"/>
    </location>
</feature>
<dbReference type="InterPro" id="IPR001962">
    <property type="entry name" value="Asn_synthase"/>
</dbReference>
<keyword evidence="4 10" id="KW-0547">Nucleotide-binding</keyword>
<dbReference type="AlphaFoldDB" id="A0A938XXE8"/>
<evidence type="ECO:0000256" key="11">
    <source>
        <dbReference type="PIRSR" id="PIRSR001589-3"/>
    </source>
</evidence>